<comment type="caution">
    <text evidence="1">The sequence shown here is derived from an EMBL/GenBank/DDBJ whole genome shotgun (WGS) entry which is preliminary data.</text>
</comment>
<keyword evidence="2" id="KW-1185">Reference proteome</keyword>
<protein>
    <submittedName>
        <fullName evidence="1">Uncharacterized protein</fullName>
    </submittedName>
</protein>
<gene>
    <name evidence="1" type="ORF">PVK06_027345</name>
</gene>
<sequence length="82" mass="9661">MSNERINKEAMYRVLRSLWFTKEEMDRQTALEVGEAIGGEMAIDWRDRDGGWTEYIREIMAGRGATLRQKLTRREVVKKTKP</sequence>
<reference evidence="1 2" key="1">
    <citation type="submission" date="2023-03" db="EMBL/GenBank/DDBJ databases">
        <title>WGS of Gossypium arboreum.</title>
        <authorList>
            <person name="Yu D."/>
        </authorList>
    </citation>
    <scope>NUCLEOTIDE SEQUENCE [LARGE SCALE GENOMIC DNA]</scope>
    <source>
        <tissue evidence="1">Leaf</tissue>
    </source>
</reference>
<evidence type="ECO:0000313" key="1">
    <source>
        <dbReference type="EMBL" id="KAK5811954.1"/>
    </source>
</evidence>
<dbReference type="Proteomes" id="UP001358586">
    <property type="component" value="Chromosome 8"/>
</dbReference>
<organism evidence="1 2">
    <name type="scientific">Gossypium arboreum</name>
    <name type="common">Tree cotton</name>
    <name type="synonym">Gossypium nanking</name>
    <dbReference type="NCBI Taxonomy" id="29729"/>
    <lineage>
        <taxon>Eukaryota</taxon>
        <taxon>Viridiplantae</taxon>
        <taxon>Streptophyta</taxon>
        <taxon>Embryophyta</taxon>
        <taxon>Tracheophyta</taxon>
        <taxon>Spermatophyta</taxon>
        <taxon>Magnoliopsida</taxon>
        <taxon>eudicotyledons</taxon>
        <taxon>Gunneridae</taxon>
        <taxon>Pentapetalae</taxon>
        <taxon>rosids</taxon>
        <taxon>malvids</taxon>
        <taxon>Malvales</taxon>
        <taxon>Malvaceae</taxon>
        <taxon>Malvoideae</taxon>
        <taxon>Gossypium</taxon>
    </lineage>
</organism>
<accession>A0ABR0P036</accession>
<dbReference type="EMBL" id="JARKNE010000008">
    <property type="protein sequence ID" value="KAK5811954.1"/>
    <property type="molecule type" value="Genomic_DNA"/>
</dbReference>
<name>A0ABR0P036_GOSAR</name>
<proteinExistence type="predicted"/>
<evidence type="ECO:0000313" key="2">
    <source>
        <dbReference type="Proteomes" id="UP001358586"/>
    </source>
</evidence>